<dbReference type="CDD" id="cd04301">
    <property type="entry name" value="NAT_SF"/>
    <property type="match status" value="1"/>
</dbReference>
<proteinExistence type="predicted"/>
<accession>A0A9Q9BW18</accession>
<dbReference type="AlphaFoldDB" id="A0A9Q9BW18"/>
<feature type="domain" description="N-acetyltransferase" evidence="1">
    <location>
        <begin position="1"/>
        <end position="151"/>
    </location>
</feature>
<gene>
    <name evidence="2" type="ORF">KFV11_01350</name>
</gene>
<dbReference type="Proteomes" id="UP001057381">
    <property type="component" value="Chromosome"/>
</dbReference>
<dbReference type="InterPro" id="IPR016181">
    <property type="entry name" value="Acyl_CoA_acyltransferase"/>
</dbReference>
<dbReference type="PANTHER" id="PTHR43072">
    <property type="entry name" value="N-ACETYLTRANSFERASE"/>
    <property type="match status" value="1"/>
</dbReference>
<dbReference type="Pfam" id="PF00583">
    <property type="entry name" value="Acetyltransf_1"/>
    <property type="match status" value="1"/>
</dbReference>
<dbReference type="PANTHER" id="PTHR43072:SF58">
    <property type="entry name" value="N-ACETYLTRANSFERASE DOMAIN-CONTAINING PROTEIN"/>
    <property type="match status" value="1"/>
</dbReference>
<dbReference type="GO" id="GO:0016747">
    <property type="term" value="F:acyltransferase activity, transferring groups other than amino-acyl groups"/>
    <property type="evidence" value="ECO:0007669"/>
    <property type="project" value="InterPro"/>
</dbReference>
<reference evidence="2" key="1">
    <citation type="submission" date="2021-04" db="EMBL/GenBank/DDBJ databases">
        <title>Complete Genome Sequences of Macrococcus spp. from dog and cattle.</title>
        <authorList>
            <person name="Schwendener S."/>
            <person name="Perreten V."/>
        </authorList>
    </citation>
    <scope>NUCLEOTIDE SEQUENCE</scope>
    <source>
        <strain evidence="2">Epi0143-OL</strain>
    </source>
</reference>
<organism evidence="2 3">
    <name type="scientific">Macrococcus equipercicus</name>
    <dbReference type="NCBI Taxonomy" id="69967"/>
    <lineage>
        <taxon>Bacteria</taxon>
        <taxon>Bacillati</taxon>
        <taxon>Bacillota</taxon>
        <taxon>Bacilli</taxon>
        <taxon>Bacillales</taxon>
        <taxon>Staphylococcaceae</taxon>
        <taxon>Macrococcus</taxon>
    </lineage>
</organism>
<dbReference type="RefSeq" id="WP_254250117.1">
    <property type="nucleotide sequence ID" value="NZ_CP073809.1"/>
</dbReference>
<protein>
    <submittedName>
        <fullName evidence="2">GNAT family N-acetyltransferase</fullName>
    </submittedName>
</protein>
<name>A0A9Q9BW18_9STAP</name>
<dbReference type="PROSITE" id="PS51186">
    <property type="entry name" value="GNAT"/>
    <property type="match status" value="1"/>
</dbReference>
<dbReference type="KEGG" id="mequ:KFV11_01350"/>
<dbReference type="Gene3D" id="3.40.630.30">
    <property type="match status" value="1"/>
</dbReference>
<dbReference type="SUPFAM" id="SSF55729">
    <property type="entry name" value="Acyl-CoA N-acyltransferases (Nat)"/>
    <property type="match status" value="1"/>
</dbReference>
<dbReference type="EMBL" id="CP073809">
    <property type="protein sequence ID" value="UTH14048.1"/>
    <property type="molecule type" value="Genomic_DNA"/>
</dbReference>
<dbReference type="InterPro" id="IPR000182">
    <property type="entry name" value="GNAT_dom"/>
</dbReference>
<sequence length="151" mass="17512">MKIREFKIDDLEQVSGLLNNYRIFYGKESDIESCTKFIKDRYVGNESKIFVADNGEELVGFVQIYPIFSTVSLQRAYILNDLYVSSNSRTGGIGRQLIEKTFEYARKNNARYVTLETGIDNTKAQSLYKKMDMKNDDSVLHFSRTFDINEI</sequence>
<evidence type="ECO:0000259" key="1">
    <source>
        <dbReference type="PROSITE" id="PS51186"/>
    </source>
</evidence>
<evidence type="ECO:0000313" key="2">
    <source>
        <dbReference type="EMBL" id="UTH14048.1"/>
    </source>
</evidence>
<evidence type="ECO:0000313" key="3">
    <source>
        <dbReference type="Proteomes" id="UP001057381"/>
    </source>
</evidence>